<keyword evidence="1" id="KW-0539">Nucleus</keyword>
<protein>
    <recommendedName>
        <fullName evidence="2">Xylanolytic transcriptional activator regulatory domain-containing protein</fullName>
    </recommendedName>
</protein>
<dbReference type="CDD" id="cd12148">
    <property type="entry name" value="fungal_TF_MHR"/>
    <property type="match status" value="1"/>
</dbReference>
<dbReference type="InterPro" id="IPR007219">
    <property type="entry name" value="XnlR_reg_dom"/>
</dbReference>
<sequence length="417" mass="47938">MQDYLNYIYPLIPVVHRPSFRQHLSEDRDNYDSNFLGLLVAICAVVVGILRSKHDTYRNFQPGSLWDQSRAEFIGRCYSFLIALRGPDYFDEIGFQKWASSYLMSIAFFQVGQSNRGRMVEVECMQLGRLLNLHRIEEYQDLDCIETQLRKKGFWLLFYVYIHDQVQNLRKERLTYLDHANLDTLNLGGLMPTNVDDEQVLKHQTFSSPHIGPSMTEGFVIHSRIFWHALESPYGMTVHDCLCCRSRSPAAQAAHLRSRLKELKYALDDTPTPFRLWPQPDRCVDSESVTPSQLGTLRANIHVTHLWLQSILLDHLDSISSPEENWADREAIATQLLHVLHVIPQDDIEPNGLHLVYKVRDVAVGLLACPYPVPDPAARRAQGYVRDFTEIMARLDASETVNTANLQSWVDTGRLDV</sequence>
<accession>A0A9P4HN28</accession>
<dbReference type="Pfam" id="PF04082">
    <property type="entry name" value="Fungal_trans"/>
    <property type="match status" value="1"/>
</dbReference>
<dbReference type="GO" id="GO:0003677">
    <property type="term" value="F:DNA binding"/>
    <property type="evidence" value="ECO:0007669"/>
    <property type="project" value="InterPro"/>
</dbReference>
<dbReference type="AlphaFoldDB" id="A0A9P4HN28"/>
<dbReference type="OrthoDB" id="39175at2759"/>
<dbReference type="Proteomes" id="UP000799777">
    <property type="component" value="Unassembled WGS sequence"/>
</dbReference>
<organism evidence="3 4">
    <name type="scientific">Setomelanomma holmii</name>
    <dbReference type="NCBI Taxonomy" id="210430"/>
    <lineage>
        <taxon>Eukaryota</taxon>
        <taxon>Fungi</taxon>
        <taxon>Dikarya</taxon>
        <taxon>Ascomycota</taxon>
        <taxon>Pezizomycotina</taxon>
        <taxon>Dothideomycetes</taxon>
        <taxon>Pleosporomycetidae</taxon>
        <taxon>Pleosporales</taxon>
        <taxon>Pleosporineae</taxon>
        <taxon>Phaeosphaeriaceae</taxon>
        <taxon>Setomelanomma</taxon>
    </lineage>
</organism>
<evidence type="ECO:0000313" key="4">
    <source>
        <dbReference type="Proteomes" id="UP000799777"/>
    </source>
</evidence>
<dbReference type="EMBL" id="ML978154">
    <property type="protein sequence ID" value="KAF2036549.1"/>
    <property type="molecule type" value="Genomic_DNA"/>
</dbReference>
<gene>
    <name evidence="3" type="ORF">EK21DRAFT_51418</name>
</gene>
<name>A0A9P4HN28_9PLEO</name>
<proteinExistence type="predicted"/>
<keyword evidence="4" id="KW-1185">Reference proteome</keyword>
<dbReference type="GO" id="GO:0008270">
    <property type="term" value="F:zinc ion binding"/>
    <property type="evidence" value="ECO:0007669"/>
    <property type="project" value="InterPro"/>
</dbReference>
<evidence type="ECO:0000256" key="1">
    <source>
        <dbReference type="ARBA" id="ARBA00023242"/>
    </source>
</evidence>
<evidence type="ECO:0000259" key="2">
    <source>
        <dbReference type="Pfam" id="PF04082"/>
    </source>
</evidence>
<dbReference type="InterPro" id="IPR050797">
    <property type="entry name" value="Carb_Metab_Trans_Reg"/>
</dbReference>
<dbReference type="PANTHER" id="PTHR31668">
    <property type="entry name" value="GLUCOSE TRANSPORT TRANSCRIPTION REGULATOR RGT1-RELATED-RELATED"/>
    <property type="match status" value="1"/>
</dbReference>
<comment type="caution">
    <text evidence="3">The sequence shown here is derived from an EMBL/GenBank/DDBJ whole genome shotgun (WGS) entry which is preliminary data.</text>
</comment>
<feature type="domain" description="Xylanolytic transcriptional activator regulatory" evidence="2">
    <location>
        <begin position="2"/>
        <end position="160"/>
    </location>
</feature>
<dbReference type="GO" id="GO:0006351">
    <property type="term" value="P:DNA-templated transcription"/>
    <property type="evidence" value="ECO:0007669"/>
    <property type="project" value="InterPro"/>
</dbReference>
<evidence type="ECO:0000313" key="3">
    <source>
        <dbReference type="EMBL" id="KAF2036549.1"/>
    </source>
</evidence>
<reference evidence="3" key="1">
    <citation type="journal article" date="2020" name="Stud. Mycol.">
        <title>101 Dothideomycetes genomes: a test case for predicting lifestyles and emergence of pathogens.</title>
        <authorList>
            <person name="Haridas S."/>
            <person name="Albert R."/>
            <person name="Binder M."/>
            <person name="Bloem J."/>
            <person name="Labutti K."/>
            <person name="Salamov A."/>
            <person name="Andreopoulos B."/>
            <person name="Baker S."/>
            <person name="Barry K."/>
            <person name="Bills G."/>
            <person name="Bluhm B."/>
            <person name="Cannon C."/>
            <person name="Castanera R."/>
            <person name="Culley D."/>
            <person name="Daum C."/>
            <person name="Ezra D."/>
            <person name="Gonzalez J."/>
            <person name="Henrissat B."/>
            <person name="Kuo A."/>
            <person name="Liang C."/>
            <person name="Lipzen A."/>
            <person name="Lutzoni F."/>
            <person name="Magnuson J."/>
            <person name="Mondo S."/>
            <person name="Nolan M."/>
            <person name="Ohm R."/>
            <person name="Pangilinan J."/>
            <person name="Park H.-J."/>
            <person name="Ramirez L."/>
            <person name="Alfaro M."/>
            <person name="Sun H."/>
            <person name="Tritt A."/>
            <person name="Yoshinaga Y."/>
            <person name="Zwiers L.-H."/>
            <person name="Turgeon B."/>
            <person name="Goodwin S."/>
            <person name="Spatafora J."/>
            <person name="Crous P."/>
            <person name="Grigoriev I."/>
        </authorList>
    </citation>
    <scope>NUCLEOTIDE SEQUENCE</scope>
    <source>
        <strain evidence="3">CBS 110217</strain>
    </source>
</reference>